<accession>A0A367IMN0</accession>
<dbReference type="GO" id="GO:0005694">
    <property type="term" value="C:chromosome"/>
    <property type="evidence" value="ECO:0007669"/>
    <property type="project" value="UniProtKB-SubCell"/>
</dbReference>
<dbReference type="InterPro" id="IPR050454">
    <property type="entry name" value="RTT106/SSRP1_HistChap/FACT"/>
</dbReference>
<keyword evidence="6" id="KW-0238">DNA-binding</keyword>
<dbReference type="AlphaFoldDB" id="A0A367IMN0"/>
<keyword evidence="8" id="KW-0539">Nucleus</keyword>
<comment type="caution">
    <text evidence="11">The sequence shown here is derived from an EMBL/GenBank/DDBJ whole genome shotgun (WGS) entry which is preliminary data.</text>
</comment>
<comment type="subcellular location">
    <subcellularLocation>
        <location evidence="2">Chromosome</location>
    </subcellularLocation>
    <subcellularLocation>
        <location evidence="1">Nucleus</location>
    </subcellularLocation>
</comment>
<feature type="compositionally biased region" description="Acidic residues" evidence="9">
    <location>
        <begin position="345"/>
        <end position="357"/>
    </location>
</feature>
<dbReference type="InterPro" id="IPR040770">
    <property type="entry name" value="Rtt106_PH"/>
</dbReference>
<evidence type="ECO:0000256" key="4">
    <source>
        <dbReference type="ARBA" id="ARBA00022454"/>
    </source>
</evidence>
<reference evidence="11 12" key="1">
    <citation type="journal article" date="2018" name="G3 (Bethesda)">
        <title>Phylogenetic and Phylogenomic Definition of Rhizopus Species.</title>
        <authorList>
            <person name="Gryganskyi A.P."/>
            <person name="Golan J."/>
            <person name="Dolatabadi S."/>
            <person name="Mondo S."/>
            <person name="Robb S."/>
            <person name="Idnurm A."/>
            <person name="Muszewska A."/>
            <person name="Steczkiewicz K."/>
            <person name="Masonjones S."/>
            <person name="Liao H.L."/>
            <person name="Gajdeczka M.T."/>
            <person name="Anike F."/>
            <person name="Vuek A."/>
            <person name="Anishchenko I.M."/>
            <person name="Voigt K."/>
            <person name="de Hoog G.S."/>
            <person name="Smith M.E."/>
            <person name="Heitman J."/>
            <person name="Vilgalys R."/>
            <person name="Stajich J.E."/>
        </authorList>
    </citation>
    <scope>NUCLEOTIDE SEQUENCE [LARGE SCALE GENOMIC DNA]</scope>
    <source>
        <strain evidence="11 12">LSU 92-RS-03</strain>
    </source>
</reference>
<dbReference type="InterPro" id="IPR013719">
    <property type="entry name" value="RTT106/SPT16-like_middle_dom"/>
</dbReference>
<evidence type="ECO:0000256" key="7">
    <source>
        <dbReference type="ARBA" id="ARBA00023163"/>
    </source>
</evidence>
<organism evidence="11 12">
    <name type="scientific">Rhizopus stolonifer</name>
    <name type="common">Rhizopus nigricans</name>
    <dbReference type="NCBI Taxonomy" id="4846"/>
    <lineage>
        <taxon>Eukaryota</taxon>
        <taxon>Fungi</taxon>
        <taxon>Fungi incertae sedis</taxon>
        <taxon>Mucoromycota</taxon>
        <taxon>Mucoromycotina</taxon>
        <taxon>Mucoromycetes</taxon>
        <taxon>Mucorales</taxon>
        <taxon>Mucorineae</taxon>
        <taxon>Rhizopodaceae</taxon>
        <taxon>Rhizopus</taxon>
    </lineage>
</organism>
<dbReference type="Pfam" id="PF18469">
    <property type="entry name" value="PH_18"/>
    <property type="match status" value="1"/>
</dbReference>
<evidence type="ECO:0000256" key="9">
    <source>
        <dbReference type="SAM" id="MobiDB-lite"/>
    </source>
</evidence>
<feature type="domain" description="Histone chaperone RTT106/FACT complex subunit SPT16-like middle" evidence="10">
    <location>
        <begin position="188"/>
        <end position="294"/>
    </location>
</feature>
<keyword evidence="7" id="KW-0804">Transcription</keyword>
<dbReference type="Gene3D" id="2.30.29.30">
    <property type="entry name" value="Pleckstrin-homology domain (PH domain)/Phosphotyrosine-binding domain (PTB)"/>
    <property type="match status" value="1"/>
</dbReference>
<sequence length="357" mass="40665">NSIEDLELRQSVKDLIKTYPESANVIERLVTYYNDKDNRQVKRLKLDQDSLIKDQVLRLSDVSFQSPARKKYDLIITTSHLILYNSKSKTIESQYLLNDLALGVCLPTPEKTNKSFTFALFPKNEEGIVFNTQDKVDIHIEKNNEKQVLTTDKHETIIQLLTAHAGVSITQPSREVFNCKSVDSKEEKAYVVAYLKAKDGFLFFLPTGILFGFKKPTLFIPTSSLSNHAVTSITQRTFDLVFTIKKDGVLYGNPNFRPAKDGEDETIEFSMISQEEYAPIDAYIKQAGVNDQNEDSEADENFKPSDNEDDDPLEYDTDAEEEEEEGNYGTYNNDEGDNELLPTNEIDEDQDMLDESD</sequence>
<evidence type="ECO:0000256" key="5">
    <source>
        <dbReference type="ARBA" id="ARBA00023015"/>
    </source>
</evidence>
<comment type="similarity">
    <text evidence="3">Belongs to the RTT106 family.</text>
</comment>
<evidence type="ECO:0000256" key="8">
    <source>
        <dbReference type="ARBA" id="ARBA00023242"/>
    </source>
</evidence>
<dbReference type="GO" id="GO:0031491">
    <property type="term" value="F:nucleosome binding"/>
    <property type="evidence" value="ECO:0007669"/>
    <property type="project" value="TreeGrafter"/>
</dbReference>
<name>A0A367IMN0_RHIST</name>
<evidence type="ECO:0000313" key="11">
    <source>
        <dbReference type="EMBL" id="RCH78928.1"/>
    </source>
</evidence>
<feature type="region of interest" description="Disordered" evidence="9">
    <location>
        <begin position="290"/>
        <end position="357"/>
    </location>
</feature>
<evidence type="ECO:0000259" key="10">
    <source>
        <dbReference type="SMART" id="SM01287"/>
    </source>
</evidence>
<dbReference type="SMART" id="SM01287">
    <property type="entry name" value="Rtt106"/>
    <property type="match status" value="1"/>
</dbReference>
<evidence type="ECO:0000256" key="6">
    <source>
        <dbReference type="ARBA" id="ARBA00023125"/>
    </source>
</evidence>
<keyword evidence="5" id="KW-0805">Transcription regulation</keyword>
<evidence type="ECO:0000256" key="1">
    <source>
        <dbReference type="ARBA" id="ARBA00004123"/>
    </source>
</evidence>
<protein>
    <recommendedName>
        <fullName evidence="10">Histone chaperone RTT106/FACT complex subunit SPT16-like middle domain-containing protein</fullName>
    </recommendedName>
</protein>
<proteinExistence type="inferred from homology"/>
<keyword evidence="12" id="KW-1185">Reference proteome</keyword>
<dbReference type="OrthoDB" id="75754at2759"/>
<keyword evidence="4" id="KW-0158">Chromosome</keyword>
<dbReference type="STRING" id="4846.A0A367IMN0"/>
<dbReference type="EMBL" id="PJQM01006897">
    <property type="protein sequence ID" value="RCH78928.1"/>
    <property type="molecule type" value="Genomic_DNA"/>
</dbReference>
<dbReference type="GO" id="GO:0042393">
    <property type="term" value="F:histone binding"/>
    <property type="evidence" value="ECO:0007669"/>
    <property type="project" value="TreeGrafter"/>
</dbReference>
<feature type="compositionally biased region" description="Acidic residues" evidence="9">
    <location>
        <begin position="307"/>
        <end position="326"/>
    </location>
</feature>
<gene>
    <name evidence="11" type="ORF">CU098_004917</name>
</gene>
<evidence type="ECO:0000256" key="2">
    <source>
        <dbReference type="ARBA" id="ARBA00004286"/>
    </source>
</evidence>
<dbReference type="Pfam" id="PF08512">
    <property type="entry name" value="Rttp106-like_middle"/>
    <property type="match status" value="1"/>
</dbReference>
<dbReference type="GO" id="GO:0003677">
    <property type="term" value="F:DNA binding"/>
    <property type="evidence" value="ECO:0007669"/>
    <property type="project" value="UniProtKB-KW"/>
</dbReference>
<dbReference type="GO" id="GO:0005634">
    <property type="term" value="C:nucleus"/>
    <property type="evidence" value="ECO:0007669"/>
    <property type="project" value="UniProtKB-SubCell"/>
</dbReference>
<dbReference type="SUPFAM" id="SSF50729">
    <property type="entry name" value="PH domain-like"/>
    <property type="match status" value="1"/>
</dbReference>
<dbReference type="PANTHER" id="PTHR45849">
    <property type="entry name" value="FACT COMPLEX SUBUNIT SSRP1"/>
    <property type="match status" value="1"/>
</dbReference>
<dbReference type="Proteomes" id="UP000253551">
    <property type="component" value="Unassembled WGS sequence"/>
</dbReference>
<evidence type="ECO:0000256" key="3">
    <source>
        <dbReference type="ARBA" id="ARBA00006159"/>
    </source>
</evidence>
<dbReference type="PANTHER" id="PTHR45849:SF3">
    <property type="entry name" value="HISTONE CHAPERONE RTT106"/>
    <property type="match status" value="1"/>
</dbReference>
<dbReference type="InterPro" id="IPR011993">
    <property type="entry name" value="PH-like_dom_sf"/>
</dbReference>
<evidence type="ECO:0000313" key="12">
    <source>
        <dbReference type="Proteomes" id="UP000253551"/>
    </source>
</evidence>
<feature type="non-terminal residue" evidence="11">
    <location>
        <position position="1"/>
    </location>
</feature>